<accession>A0AAE3SE82</accession>
<protein>
    <submittedName>
        <fullName evidence="2">Uncharacterized protein</fullName>
    </submittedName>
</protein>
<organism evidence="2 3">
    <name type="scientific">Plebeiibacterium sediminum</name>
    <dbReference type="NCBI Taxonomy" id="2992112"/>
    <lineage>
        <taxon>Bacteria</taxon>
        <taxon>Pseudomonadati</taxon>
        <taxon>Bacteroidota</taxon>
        <taxon>Bacteroidia</taxon>
        <taxon>Marinilabiliales</taxon>
        <taxon>Marinilabiliaceae</taxon>
        <taxon>Plebeiibacterium</taxon>
    </lineage>
</organism>
<feature type="transmembrane region" description="Helical" evidence="1">
    <location>
        <begin position="27"/>
        <end position="45"/>
    </location>
</feature>
<keyword evidence="1" id="KW-0472">Membrane</keyword>
<comment type="caution">
    <text evidence="2">The sequence shown here is derived from an EMBL/GenBank/DDBJ whole genome shotgun (WGS) entry which is preliminary data.</text>
</comment>
<name>A0AAE3SE82_9BACT</name>
<sequence length="207" mass="23720">MLHIINKVFYWDDSMLSLGTDRGYSEIYQYIKWFWIIFLLVYLSFKKRSFSYNVWGLFFTYLLLDDALQFHEIAGAIVARGLPNVSFAGLRIQDIGELMVSGTVGLVLLLLVLLTYILGSKVFRKLSHDMVLLIAVLIFCGVVVDVVHTSINANKVIKGLLGLIEDGGEMVVVSIICWYVFLQNIRNEEDKVNLFDFLYFNLIKRSA</sequence>
<dbReference type="EMBL" id="JAPDPJ010000011">
    <property type="protein sequence ID" value="MCW3786223.1"/>
    <property type="molecule type" value="Genomic_DNA"/>
</dbReference>
<feature type="transmembrane region" description="Helical" evidence="1">
    <location>
        <begin position="130"/>
        <end position="148"/>
    </location>
</feature>
<evidence type="ECO:0000313" key="2">
    <source>
        <dbReference type="EMBL" id="MCW3786223.1"/>
    </source>
</evidence>
<keyword evidence="1" id="KW-1133">Transmembrane helix</keyword>
<keyword evidence="1" id="KW-0812">Transmembrane</keyword>
<feature type="transmembrane region" description="Helical" evidence="1">
    <location>
        <begin position="98"/>
        <end position="118"/>
    </location>
</feature>
<dbReference type="AlphaFoldDB" id="A0AAE3SE82"/>
<evidence type="ECO:0000313" key="3">
    <source>
        <dbReference type="Proteomes" id="UP001209229"/>
    </source>
</evidence>
<dbReference type="RefSeq" id="WP_301189789.1">
    <property type="nucleotide sequence ID" value="NZ_JAPDPJ010000011.1"/>
</dbReference>
<proteinExistence type="predicted"/>
<gene>
    <name evidence="2" type="ORF">OM075_07085</name>
</gene>
<evidence type="ECO:0000256" key="1">
    <source>
        <dbReference type="SAM" id="Phobius"/>
    </source>
</evidence>
<dbReference type="Proteomes" id="UP001209229">
    <property type="component" value="Unassembled WGS sequence"/>
</dbReference>
<feature type="transmembrane region" description="Helical" evidence="1">
    <location>
        <begin position="160"/>
        <end position="181"/>
    </location>
</feature>
<reference evidence="2" key="1">
    <citation type="submission" date="2022-10" db="EMBL/GenBank/DDBJ databases">
        <authorList>
            <person name="Yu W.X."/>
        </authorList>
    </citation>
    <scope>NUCLEOTIDE SEQUENCE</scope>
    <source>
        <strain evidence="2">AAT</strain>
    </source>
</reference>
<keyword evidence="3" id="KW-1185">Reference proteome</keyword>